<keyword evidence="1" id="KW-1133">Transmembrane helix</keyword>
<feature type="transmembrane region" description="Helical" evidence="1">
    <location>
        <begin position="110"/>
        <end position="128"/>
    </location>
</feature>
<keyword evidence="3" id="KW-1185">Reference proteome</keyword>
<organism evidence="2 3">
    <name type="scientific">Cnuella takakiae</name>
    <dbReference type="NCBI Taxonomy" id="1302690"/>
    <lineage>
        <taxon>Bacteria</taxon>
        <taxon>Pseudomonadati</taxon>
        <taxon>Bacteroidota</taxon>
        <taxon>Chitinophagia</taxon>
        <taxon>Chitinophagales</taxon>
        <taxon>Chitinophagaceae</taxon>
        <taxon>Cnuella</taxon>
    </lineage>
</organism>
<reference evidence="2 3" key="1">
    <citation type="submission" date="2016-11" db="EMBL/GenBank/DDBJ databases">
        <authorList>
            <person name="Jaros S."/>
            <person name="Januszkiewicz K."/>
            <person name="Wedrychowicz H."/>
        </authorList>
    </citation>
    <scope>NUCLEOTIDE SEQUENCE [LARGE SCALE GENOMIC DNA]</scope>
    <source>
        <strain evidence="2 3">DSM 26897</strain>
    </source>
</reference>
<dbReference type="STRING" id="1302690.BUE76_01485"/>
<evidence type="ECO:0000313" key="3">
    <source>
        <dbReference type="Proteomes" id="UP000184368"/>
    </source>
</evidence>
<gene>
    <name evidence="2" type="ORF">SAMN05444008_101388</name>
</gene>
<dbReference type="RefSeq" id="WP_073039380.1">
    <property type="nucleotide sequence ID" value="NZ_FQUO01000001.1"/>
</dbReference>
<feature type="transmembrane region" description="Helical" evidence="1">
    <location>
        <begin position="21"/>
        <end position="43"/>
    </location>
</feature>
<proteinExistence type="predicted"/>
<dbReference type="AlphaFoldDB" id="A0A1M4TDE6"/>
<accession>A0A1M4TDE6</accession>
<evidence type="ECO:0000256" key="1">
    <source>
        <dbReference type="SAM" id="Phobius"/>
    </source>
</evidence>
<keyword evidence="1" id="KW-0812">Transmembrane</keyword>
<dbReference type="Proteomes" id="UP000184368">
    <property type="component" value="Unassembled WGS sequence"/>
</dbReference>
<protein>
    <submittedName>
        <fullName evidence="2">Uncharacterized protein</fullName>
    </submittedName>
</protein>
<dbReference type="EMBL" id="FQUO01000001">
    <property type="protein sequence ID" value="SHE42491.1"/>
    <property type="molecule type" value="Genomic_DNA"/>
</dbReference>
<keyword evidence="1" id="KW-0472">Membrane</keyword>
<name>A0A1M4TDE6_9BACT</name>
<evidence type="ECO:0000313" key="2">
    <source>
        <dbReference type="EMBL" id="SHE42491.1"/>
    </source>
</evidence>
<sequence>MNLIQRIQAPTPKAYKQVRNTGMGLAAIGAAILGAPVALPALVVKAAGYLAVAGSVASAISQTVTYEKPQKRRCAMEPNAYPNPSPKLGALGGTLLVIALHITREELLKTVVLAAIGATVSFAVSFLLQRLLRKKKR</sequence>